<evidence type="ECO:0000256" key="1">
    <source>
        <dbReference type="SAM" id="MobiDB-lite"/>
    </source>
</evidence>
<organism evidence="2">
    <name type="scientific">Tetraselmis sp. GSL018</name>
    <dbReference type="NCBI Taxonomy" id="582737"/>
    <lineage>
        <taxon>Eukaryota</taxon>
        <taxon>Viridiplantae</taxon>
        <taxon>Chlorophyta</taxon>
        <taxon>core chlorophytes</taxon>
        <taxon>Chlorodendrophyceae</taxon>
        <taxon>Chlorodendrales</taxon>
        <taxon>Chlorodendraceae</taxon>
        <taxon>Tetraselmis</taxon>
    </lineage>
</organism>
<sequence>SLHRIQPYRQCRQRSKNKGTRMLLWISGGRGKAPTRRAHVDVERGEDASAGQSSSMGGKLEGWMTSSQGQELVWDSLMSPEPLPDSPLLKPGVCRPERKRQNSVGI</sequence>
<evidence type="ECO:0000313" key="2">
    <source>
        <dbReference type="EMBL" id="JAC75436.1"/>
    </source>
</evidence>
<feature type="non-terminal residue" evidence="2">
    <location>
        <position position="1"/>
    </location>
</feature>
<dbReference type="AlphaFoldDB" id="A0A061RXY5"/>
<feature type="region of interest" description="Disordered" evidence="1">
    <location>
        <begin position="77"/>
        <end position="106"/>
    </location>
</feature>
<reference evidence="2" key="1">
    <citation type="submission" date="2014-05" db="EMBL/GenBank/DDBJ databases">
        <title>The transcriptome of the halophilic microalga Tetraselmis sp. GSL018 isolated from the Great Salt Lake, Utah.</title>
        <authorList>
            <person name="Jinkerson R.E."/>
            <person name="D'Adamo S."/>
            <person name="Posewitz M.C."/>
        </authorList>
    </citation>
    <scope>NUCLEOTIDE SEQUENCE</scope>
    <source>
        <strain evidence="2">GSL018</strain>
    </source>
</reference>
<dbReference type="EMBL" id="GBEZ01010214">
    <property type="protein sequence ID" value="JAC75436.1"/>
    <property type="molecule type" value="Transcribed_RNA"/>
</dbReference>
<accession>A0A061RXY5</accession>
<feature type="compositionally biased region" description="Basic and acidic residues" evidence="1">
    <location>
        <begin position="38"/>
        <end position="47"/>
    </location>
</feature>
<feature type="non-terminal residue" evidence="2">
    <location>
        <position position="106"/>
    </location>
</feature>
<feature type="region of interest" description="Disordered" evidence="1">
    <location>
        <begin position="29"/>
        <end position="62"/>
    </location>
</feature>
<name>A0A061RXY5_9CHLO</name>
<gene>
    <name evidence="2" type="ORF">TSPGSL018_23083</name>
</gene>
<proteinExistence type="predicted"/>
<protein>
    <submittedName>
        <fullName evidence="2">Uncharacterized protein</fullName>
    </submittedName>
</protein>